<dbReference type="AlphaFoldDB" id="A0A151GPE6"/>
<dbReference type="RefSeq" id="XP_040658329.1">
    <property type="nucleotide sequence ID" value="XM_040797446.1"/>
</dbReference>
<dbReference type="InParanoid" id="A0A151GPE6"/>
<feature type="compositionally biased region" description="Low complexity" evidence="1">
    <location>
        <begin position="397"/>
        <end position="408"/>
    </location>
</feature>
<organism evidence="2 3">
    <name type="scientific">Drechmeria coniospora</name>
    <name type="common">Nematophagous fungus</name>
    <name type="synonym">Meria coniospora</name>
    <dbReference type="NCBI Taxonomy" id="98403"/>
    <lineage>
        <taxon>Eukaryota</taxon>
        <taxon>Fungi</taxon>
        <taxon>Dikarya</taxon>
        <taxon>Ascomycota</taxon>
        <taxon>Pezizomycotina</taxon>
        <taxon>Sordariomycetes</taxon>
        <taxon>Hypocreomycetidae</taxon>
        <taxon>Hypocreales</taxon>
        <taxon>Ophiocordycipitaceae</taxon>
        <taxon>Drechmeria</taxon>
    </lineage>
</organism>
<feature type="compositionally biased region" description="Low complexity" evidence="1">
    <location>
        <begin position="199"/>
        <end position="210"/>
    </location>
</feature>
<reference evidence="2 3" key="1">
    <citation type="journal article" date="2016" name="Sci. Rep.">
        <title>Insights into Adaptations to a Near-Obligate Nematode Endoparasitic Lifestyle from the Finished Genome of Drechmeria coniospora.</title>
        <authorList>
            <person name="Zhang L."/>
            <person name="Zhou Z."/>
            <person name="Guo Q."/>
            <person name="Fokkens L."/>
            <person name="Miskei M."/>
            <person name="Pocsi I."/>
            <person name="Zhang W."/>
            <person name="Chen M."/>
            <person name="Wang L."/>
            <person name="Sun Y."/>
            <person name="Donzelli B.G."/>
            <person name="Gibson D.M."/>
            <person name="Nelson D.R."/>
            <person name="Luo J.G."/>
            <person name="Rep M."/>
            <person name="Liu H."/>
            <person name="Yang S."/>
            <person name="Wang J."/>
            <person name="Krasnoff S.B."/>
            <person name="Xu Y."/>
            <person name="Molnar I."/>
            <person name="Lin M."/>
        </authorList>
    </citation>
    <scope>NUCLEOTIDE SEQUENCE [LARGE SCALE GENOMIC DNA]</scope>
    <source>
        <strain evidence="2 3">ARSEF 6962</strain>
    </source>
</reference>
<feature type="region of interest" description="Disordered" evidence="1">
    <location>
        <begin position="133"/>
        <end position="164"/>
    </location>
</feature>
<feature type="compositionally biased region" description="Basic and acidic residues" evidence="1">
    <location>
        <begin position="412"/>
        <end position="421"/>
    </location>
</feature>
<evidence type="ECO:0000313" key="2">
    <source>
        <dbReference type="EMBL" id="KYK58977.1"/>
    </source>
</evidence>
<name>A0A151GPE6_DRECN</name>
<comment type="caution">
    <text evidence="2">The sequence shown here is derived from an EMBL/GenBank/DDBJ whole genome shotgun (WGS) entry which is preliminary data.</text>
</comment>
<feature type="compositionally biased region" description="Acidic residues" evidence="1">
    <location>
        <begin position="133"/>
        <end position="154"/>
    </location>
</feature>
<dbReference type="GeneID" id="63712747"/>
<evidence type="ECO:0000256" key="1">
    <source>
        <dbReference type="SAM" id="MobiDB-lite"/>
    </source>
</evidence>
<feature type="region of interest" description="Disordered" evidence="1">
    <location>
        <begin position="385"/>
        <end position="445"/>
    </location>
</feature>
<dbReference type="Proteomes" id="UP000076580">
    <property type="component" value="Chromosome 01"/>
</dbReference>
<dbReference type="EMBL" id="LAYC01000001">
    <property type="protein sequence ID" value="KYK58977.1"/>
    <property type="molecule type" value="Genomic_DNA"/>
</dbReference>
<evidence type="ECO:0000313" key="3">
    <source>
        <dbReference type="Proteomes" id="UP000076580"/>
    </source>
</evidence>
<feature type="compositionally biased region" description="Basic and acidic residues" evidence="1">
    <location>
        <begin position="185"/>
        <end position="196"/>
    </location>
</feature>
<sequence>MRPPLLSDLTSSVKGILKHRNMPTSEEDPRVATNFKDTLQALCIEETSWMLNALEQQKHALYVAQYNWQRSMHEAAVQRWYEEYECGQGQACKKSAKVAFGGRSVKLFVTEKSIHHMEYVQHDPHHEKITEEECEPADVPQYDDQDPDEGGDETQEQKHEDGAPWSVTSIEWELDFELQQSGQCGRHDAGYAHAESDSDYSSPSESVFDTDSSDSDSDTEASCTCTDGAWTSPLGTVDSCLDGCNVMMKVEGSRDRHDEREIPGFKAFDRPGSKIKDWSWRQVQVFDGLGSNIKGWSWADEEDEEEEEPAKRQVQVFDGLGSNFKGWSWADEEDEEEEEPAKMQLRIFDGLSSHLKGRSWADDDDDDQVEEQSISDIFDGCHSNLKGGRWPGENDNTAEAAPELATPPFDNFDLHIKELGRRMTKRQKKKQKRKQEKKKRKERCK</sequence>
<accession>A0A151GPE6</accession>
<proteinExistence type="predicted"/>
<feature type="compositionally biased region" description="Basic residues" evidence="1">
    <location>
        <begin position="422"/>
        <end position="445"/>
    </location>
</feature>
<keyword evidence="3" id="KW-1185">Reference proteome</keyword>
<feature type="region of interest" description="Disordered" evidence="1">
    <location>
        <begin position="183"/>
        <end position="228"/>
    </location>
</feature>
<protein>
    <submittedName>
        <fullName evidence="2">Uncharacterized protein</fullName>
    </submittedName>
</protein>
<gene>
    <name evidence="2" type="ORF">DCS_00104</name>
</gene>